<protein>
    <submittedName>
        <fullName evidence="1">Uncharacterized protein</fullName>
    </submittedName>
</protein>
<gene>
    <name evidence="1" type="ORF">ADICEAN_03775</name>
</gene>
<name>M7NRG3_9BACT</name>
<proteinExistence type="predicted"/>
<accession>M7NRG3</accession>
<dbReference type="EMBL" id="AODQ01000146">
    <property type="protein sequence ID" value="EMR01104.1"/>
    <property type="molecule type" value="Genomic_DNA"/>
</dbReference>
<sequence>MLILSGIYPDKILQKQVSMYRKRVEFNFFGEPGTLLQAICLHKASQNQAFLPTLAFKFVQIG</sequence>
<keyword evidence="2" id="KW-1185">Reference proteome</keyword>
<reference evidence="1 2" key="1">
    <citation type="journal article" date="2013" name="Genome Announc.">
        <title>Draft Genome Sequence of Cesiribacter andamanensis Strain AMV16T, Isolated from a Soil Sample from a Mud Volcano in the Andaman Islands, India.</title>
        <authorList>
            <person name="Shivaji S."/>
            <person name="Ara S."/>
            <person name="Begum Z."/>
            <person name="Srinivas T.N."/>
            <person name="Singh A."/>
            <person name="Kumar Pinnaka A."/>
        </authorList>
    </citation>
    <scope>NUCLEOTIDE SEQUENCE [LARGE SCALE GENOMIC DNA]</scope>
    <source>
        <strain evidence="1 2">AMV16</strain>
    </source>
</reference>
<comment type="caution">
    <text evidence="1">The sequence shown here is derived from an EMBL/GenBank/DDBJ whole genome shotgun (WGS) entry which is preliminary data.</text>
</comment>
<evidence type="ECO:0000313" key="1">
    <source>
        <dbReference type="EMBL" id="EMR01104.1"/>
    </source>
</evidence>
<organism evidence="1 2">
    <name type="scientific">Cesiribacter andamanensis AMV16</name>
    <dbReference type="NCBI Taxonomy" id="1279009"/>
    <lineage>
        <taxon>Bacteria</taxon>
        <taxon>Pseudomonadati</taxon>
        <taxon>Bacteroidota</taxon>
        <taxon>Cytophagia</taxon>
        <taxon>Cytophagales</taxon>
        <taxon>Cesiribacteraceae</taxon>
        <taxon>Cesiribacter</taxon>
    </lineage>
</organism>
<dbReference type="Proteomes" id="UP000011910">
    <property type="component" value="Unassembled WGS sequence"/>
</dbReference>
<evidence type="ECO:0000313" key="2">
    <source>
        <dbReference type="Proteomes" id="UP000011910"/>
    </source>
</evidence>
<dbReference type="STRING" id="1279009.ADICEAN_03775"/>
<dbReference type="AlphaFoldDB" id="M7NRG3"/>